<dbReference type="SMART" id="SM00028">
    <property type="entry name" value="TPR"/>
    <property type="match status" value="3"/>
</dbReference>
<sequence length="639" mass="71675">MYPDRWLPALVIFAVVLAALTYWPAIDGQYVWDDWQLFANNPALRIPDLLWQTLFEPILPGTAYIRPVALASFALEFRLAGVDSAISHAVNIGLHLANSLLVGLIVIRLTANGEFTARAWRVLLATLFYSLHPALIEPVTWISGRFDLLVTFFILLAIWGYLGFDGWRRDLWVSICFLLAALSKEMAATLPVLLLLIYLGQQGFRRSWSALTISFFQSREWRLYALLAATAVLVLILRHVLLGQITSRDQGVNAGFEDVWHHAGFVGQTLLFYIKMSLWPFTDINPQHPFNVIDMSRSARWLGIASLTVGLLALALLIKSRRWSAVLLAGWGIALLPVLNILPIPIGGSIGHERFLTLPLVFLALSAATLQLQSIQLSPSMHRSLPILAGMLAALIIISAIANIRVTIPLWNNELSLWAWADSRNPNVPAIQNNYAASALRFNDIPRADLILKRVDEFYENNHEKTPERQRAIAKLLKGEYHLKINEPEKALTLFHDTLKMSPTPPHQFIQSMGISELDIESISGFDAAFFYRSIYTDFATAHLMLGKFNEAFSDARTVLLYAPTYPSGWLLKALSLYGLDRWEDAEAAFAQAVAYFIPDAKEDAQSRRAQVLSQVCALPTAPKDVCAHWKTELERTKP</sequence>
<feature type="transmembrane region" description="Helical" evidence="4">
    <location>
        <begin position="171"/>
        <end position="201"/>
    </location>
</feature>
<feature type="transmembrane region" description="Helical" evidence="4">
    <location>
        <begin position="85"/>
        <end position="107"/>
    </location>
</feature>
<dbReference type="PANTHER" id="PTHR44227">
    <property type="match status" value="1"/>
</dbReference>
<dbReference type="Proteomes" id="UP000295717">
    <property type="component" value="Unassembled WGS sequence"/>
</dbReference>
<proteinExistence type="predicted"/>
<feature type="transmembrane region" description="Helical" evidence="4">
    <location>
        <begin position="7"/>
        <end position="26"/>
    </location>
</feature>
<feature type="repeat" description="TPR" evidence="3">
    <location>
        <begin position="472"/>
        <end position="505"/>
    </location>
</feature>
<dbReference type="InterPro" id="IPR052346">
    <property type="entry name" value="O-mannosyl-transferase_TMTC"/>
</dbReference>
<accession>A0A4R3MUR7</accession>
<keyword evidence="4" id="KW-1133">Transmembrane helix</keyword>
<evidence type="ECO:0000313" key="5">
    <source>
        <dbReference type="EMBL" id="TCT20230.1"/>
    </source>
</evidence>
<feature type="transmembrane region" description="Helical" evidence="4">
    <location>
        <begin position="355"/>
        <end position="372"/>
    </location>
</feature>
<dbReference type="InterPro" id="IPR011990">
    <property type="entry name" value="TPR-like_helical_dom_sf"/>
</dbReference>
<dbReference type="SUPFAM" id="SSF48452">
    <property type="entry name" value="TPR-like"/>
    <property type="match status" value="1"/>
</dbReference>
<evidence type="ECO:0000256" key="1">
    <source>
        <dbReference type="ARBA" id="ARBA00022737"/>
    </source>
</evidence>
<protein>
    <recommendedName>
        <fullName evidence="7">Tetratricopeptide repeat protein</fullName>
    </recommendedName>
</protein>
<dbReference type="PROSITE" id="PS50005">
    <property type="entry name" value="TPR"/>
    <property type="match status" value="1"/>
</dbReference>
<keyword evidence="1" id="KW-0677">Repeat</keyword>
<keyword evidence="2 3" id="KW-0802">TPR repeat</keyword>
<dbReference type="RefSeq" id="WP_132977625.1">
    <property type="nucleotide sequence ID" value="NZ_SMAO01000006.1"/>
</dbReference>
<dbReference type="EMBL" id="SMAO01000006">
    <property type="protein sequence ID" value="TCT20230.1"/>
    <property type="molecule type" value="Genomic_DNA"/>
</dbReference>
<feature type="transmembrane region" description="Helical" evidence="4">
    <location>
        <begin position="221"/>
        <end position="241"/>
    </location>
</feature>
<dbReference type="InterPro" id="IPR019734">
    <property type="entry name" value="TPR_rpt"/>
</dbReference>
<feature type="transmembrane region" description="Helical" evidence="4">
    <location>
        <begin position="384"/>
        <end position="404"/>
    </location>
</feature>
<feature type="transmembrane region" description="Helical" evidence="4">
    <location>
        <begin position="325"/>
        <end position="343"/>
    </location>
</feature>
<name>A0A4R3MUR7_9GAMM</name>
<dbReference type="OrthoDB" id="5932158at2"/>
<evidence type="ECO:0000256" key="3">
    <source>
        <dbReference type="PROSITE-ProRule" id="PRU00339"/>
    </source>
</evidence>
<dbReference type="PANTHER" id="PTHR44227:SF3">
    <property type="entry name" value="PROTEIN O-MANNOSYL-TRANSFERASE TMTC4"/>
    <property type="match status" value="1"/>
</dbReference>
<keyword evidence="4" id="KW-0812">Transmembrane</keyword>
<comment type="caution">
    <text evidence="5">The sequence shown here is derived from an EMBL/GenBank/DDBJ whole genome shotgun (WGS) entry which is preliminary data.</text>
</comment>
<gene>
    <name evidence="5" type="ORF">EDC35_106157</name>
</gene>
<feature type="transmembrane region" description="Helical" evidence="4">
    <location>
        <begin position="262"/>
        <end position="281"/>
    </location>
</feature>
<evidence type="ECO:0000256" key="2">
    <source>
        <dbReference type="ARBA" id="ARBA00022803"/>
    </source>
</evidence>
<evidence type="ECO:0008006" key="7">
    <source>
        <dbReference type="Google" id="ProtNLM"/>
    </source>
</evidence>
<dbReference type="Gene3D" id="1.25.40.10">
    <property type="entry name" value="Tetratricopeptide repeat domain"/>
    <property type="match status" value="1"/>
</dbReference>
<keyword evidence="4" id="KW-0472">Membrane</keyword>
<keyword evidence="6" id="KW-1185">Reference proteome</keyword>
<feature type="transmembrane region" description="Helical" evidence="4">
    <location>
        <begin position="301"/>
        <end position="318"/>
    </location>
</feature>
<evidence type="ECO:0000313" key="6">
    <source>
        <dbReference type="Proteomes" id="UP000295717"/>
    </source>
</evidence>
<evidence type="ECO:0000256" key="4">
    <source>
        <dbReference type="SAM" id="Phobius"/>
    </source>
</evidence>
<feature type="transmembrane region" description="Helical" evidence="4">
    <location>
        <begin position="148"/>
        <end position="164"/>
    </location>
</feature>
<reference evidence="5 6" key="1">
    <citation type="submission" date="2019-03" db="EMBL/GenBank/DDBJ databases">
        <title>Genomic Encyclopedia of Type Strains, Phase IV (KMG-IV): sequencing the most valuable type-strain genomes for metagenomic binning, comparative biology and taxonomic classification.</title>
        <authorList>
            <person name="Goeker M."/>
        </authorList>
    </citation>
    <scope>NUCLEOTIDE SEQUENCE [LARGE SCALE GENOMIC DNA]</scope>
    <source>
        <strain evidence="5 6">DSM 13587</strain>
    </source>
</reference>
<dbReference type="AlphaFoldDB" id="A0A4R3MUR7"/>
<organism evidence="5 6">
    <name type="scientific">Thiobaca trueperi</name>
    <dbReference type="NCBI Taxonomy" id="127458"/>
    <lineage>
        <taxon>Bacteria</taxon>
        <taxon>Pseudomonadati</taxon>
        <taxon>Pseudomonadota</taxon>
        <taxon>Gammaproteobacteria</taxon>
        <taxon>Chromatiales</taxon>
        <taxon>Chromatiaceae</taxon>
        <taxon>Thiobaca</taxon>
    </lineage>
</organism>
<feature type="transmembrane region" description="Helical" evidence="4">
    <location>
        <begin position="119"/>
        <end position="136"/>
    </location>
</feature>